<evidence type="ECO:0000313" key="3">
    <source>
        <dbReference type="Proteomes" id="UP000230233"/>
    </source>
</evidence>
<protein>
    <submittedName>
        <fullName evidence="2">Uncharacterized protein</fullName>
    </submittedName>
</protein>
<keyword evidence="3" id="KW-1185">Reference proteome</keyword>
<feature type="compositionally biased region" description="Basic and acidic residues" evidence="1">
    <location>
        <begin position="42"/>
        <end position="51"/>
    </location>
</feature>
<evidence type="ECO:0000313" key="2">
    <source>
        <dbReference type="EMBL" id="PIC29736.1"/>
    </source>
</evidence>
<feature type="region of interest" description="Disordered" evidence="1">
    <location>
        <begin position="83"/>
        <end position="112"/>
    </location>
</feature>
<dbReference type="AlphaFoldDB" id="A0A2G5TRY3"/>
<feature type="region of interest" description="Disordered" evidence="1">
    <location>
        <begin position="1"/>
        <end position="51"/>
    </location>
</feature>
<organism evidence="2 3">
    <name type="scientific">Caenorhabditis nigoni</name>
    <dbReference type="NCBI Taxonomy" id="1611254"/>
    <lineage>
        <taxon>Eukaryota</taxon>
        <taxon>Metazoa</taxon>
        <taxon>Ecdysozoa</taxon>
        <taxon>Nematoda</taxon>
        <taxon>Chromadorea</taxon>
        <taxon>Rhabditida</taxon>
        <taxon>Rhabditina</taxon>
        <taxon>Rhabditomorpha</taxon>
        <taxon>Rhabditoidea</taxon>
        <taxon>Rhabditidae</taxon>
        <taxon>Peloderinae</taxon>
        <taxon>Caenorhabditis</taxon>
    </lineage>
</organism>
<accession>A0A2G5TRY3</accession>
<sequence length="125" mass="14228">MSRSEMSNPANRGCDATTLNASKNIFGTRQRMSPQVMNLREQSSESRTTKDRIRKCEYGIEDSTSSVKCFIYSVNRQVKSPVKSSIVSSKIKSLSRNQQDKSKDPEDCLMFGNSRKHGFSRKQCY</sequence>
<comment type="caution">
    <text evidence="2">The sequence shown here is derived from an EMBL/GenBank/DDBJ whole genome shotgun (WGS) entry which is preliminary data.</text>
</comment>
<feature type="compositionally biased region" description="Polar residues" evidence="1">
    <location>
        <begin position="17"/>
        <end position="36"/>
    </location>
</feature>
<feature type="compositionally biased region" description="Low complexity" evidence="1">
    <location>
        <begin position="83"/>
        <end position="95"/>
    </location>
</feature>
<feature type="compositionally biased region" description="Polar residues" evidence="1">
    <location>
        <begin position="1"/>
        <end position="10"/>
    </location>
</feature>
<evidence type="ECO:0000256" key="1">
    <source>
        <dbReference type="SAM" id="MobiDB-lite"/>
    </source>
</evidence>
<dbReference type="Proteomes" id="UP000230233">
    <property type="component" value="Chromosome V"/>
</dbReference>
<dbReference type="EMBL" id="PDUG01000005">
    <property type="protein sequence ID" value="PIC29736.1"/>
    <property type="molecule type" value="Genomic_DNA"/>
</dbReference>
<reference evidence="3" key="1">
    <citation type="submission" date="2017-10" db="EMBL/GenBank/DDBJ databases">
        <title>Rapid genome shrinkage in a self-fertile nematode reveals novel sperm competition proteins.</title>
        <authorList>
            <person name="Yin D."/>
            <person name="Schwarz E.M."/>
            <person name="Thomas C.G."/>
            <person name="Felde R.L."/>
            <person name="Korf I.F."/>
            <person name="Cutter A.D."/>
            <person name="Schartner C.M."/>
            <person name="Ralston E.J."/>
            <person name="Meyer B.J."/>
            <person name="Haag E.S."/>
        </authorList>
    </citation>
    <scope>NUCLEOTIDE SEQUENCE [LARGE SCALE GENOMIC DNA]</scope>
    <source>
        <strain evidence="3">JU1422</strain>
    </source>
</reference>
<proteinExistence type="predicted"/>
<gene>
    <name evidence="2" type="primary">Cnig_chr_V.g21230</name>
    <name evidence="2" type="ORF">B9Z55_021230</name>
</gene>
<name>A0A2G5TRY3_9PELO</name>